<feature type="binding site" evidence="4">
    <location>
        <position position="358"/>
    </location>
    <ligand>
        <name>Mg(2+)</name>
        <dbReference type="ChEBI" id="CHEBI:18420"/>
        <note>structural</note>
    </ligand>
</feature>
<feature type="binding site" evidence="4">
    <location>
        <position position="301"/>
    </location>
    <ligand>
        <name>Mg(2+)</name>
        <dbReference type="ChEBI" id="CHEBI:18420"/>
        <note>structural</note>
    </ligand>
</feature>
<dbReference type="GO" id="GO:0046872">
    <property type="term" value="F:metal ion binding"/>
    <property type="evidence" value="ECO:0007669"/>
    <property type="project" value="UniProtKB-UniRule"/>
</dbReference>
<feature type="binding site" evidence="4">
    <location>
        <begin position="83"/>
        <end position="84"/>
    </location>
    <ligand>
        <name>substrate</name>
    </ligand>
</feature>
<feature type="region of interest" description="RU C" evidence="4">
    <location>
        <begin position="254"/>
        <end position="371"/>
    </location>
</feature>
<dbReference type="KEGG" id="bcou:IC761_22630"/>
<keyword evidence="4" id="KW-0479">Metal-binding</keyword>
<feature type="region of interest" description="RU A" evidence="4">
    <location>
        <begin position="1"/>
        <end position="103"/>
    </location>
</feature>
<dbReference type="InterPro" id="IPR043008">
    <property type="entry name" value="AtzD/Barbiturase_RUA"/>
</dbReference>
<dbReference type="EMBL" id="CP061379">
    <property type="protein sequence ID" value="QPF89307.1"/>
    <property type="molecule type" value="Genomic_DNA"/>
</dbReference>
<evidence type="ECO:0000256" key="1">
    <source>
        <dbReference type="ARBA" id="ARBA00010947"/>
    </source>
</evidence>
<evidence type="ECO:0000313" key="6">
    <source>
        <dbReference type="Proteomes" id="UP000594621"/>
    </source>
</evidence>
<dbReference type="HAMAP" id="MF_01989">
    <property type="entry name" value="Cyc_amidohydrol"/>
    <property type="match status" value="1"/>
</dbReference>
<dbReference type="Gene3D" id="3.30.1330.160">
    <property type="entry name" value="Cyanuric acid hydrolase/Barbituras, RU C"/>
    <property type="match status" value="1"/>
</dbReference>
<feature type="active site" evidence="4">
    <location>
        <position position="161"/>
    </location>
</feature>
<dbReference type="Pfam" id="PF09663">
    <property type="entry name" value="Amido_AtzD_TrzD"/>
    <property type="match status" value="1"/>
</dbReference>
<dbReference type="AlphaFoldDB" id="A0A7S9D175"/>
<comment type="domain">
    <text evidence="4">The monomer structure is formed from three repeating units (RUs) that share the same structure as one another. The monomer and the active site possess nearly threefold rotational symmetry, to the extent that the active site possesses three potential Ser-Lys catalytic dyads, but one of the 3 active site surfaces varies in composition suggesting it is involved in confering substrate specificity.</text>
</comment>
<accession>A0A7S9D175</accession>
<feature type="binding site" evidence="4">
    <location>
        <begin position="347"/>
        <end position="348"/>
    </location>
    <ligand>
        <name>substrate</name>
    </ligand>
</feature>
<feature type="active site" description="Nucleophile" evidence="4">
    <location>
        <position position="231"/>
    </location>
</feature>
<dbReference type="Proteomes" id="UP000594621">
    <property type="component" value="Chromosome"/>
</dbReference>
<feature type="binding site" evidence="4">
    <location>
        <position position="328"/>
    </location>
    <ligand>
        <name>substrate</name>
    </ligand>
</feature>
<dbReference type="Gene3D" id="3.30.1330.170">
    <property type="entry name" value="Cyanuric acid hydrolase/Barbiturase, RU A"/>
    <property type="match status" value="1"/>
</dbReference>
<keyword evidence="6" id="KW-1185">Reference proteome</keyword>
<evidence type="ECO:0000256" key="4">
    <source>
        <dbReference type="HAMAP-Rule" id="MF_01989"/>
    </source>
</evidence>
<feature type="binding site" evidence="4">
    <location>
        <position position="354"/>
    </location>
    <ligand>
        <name>Mg(2+)</name>
        <dbReference type="ChEBI" id="CHEBI:18420"/>
        <note>structural</note>
    </ligand>
</feature>
<dbReference type="GO" id="GO:0016812">
    <property type="term" value="F:hydrolase activity, acting on carbon-nitrogen (but not peptide) bonds, in cyclic amides"/>
    <property type="evidence" value="ECO:0007669"/>
    <property type="project" value="UniProtKB-UniRule"/>
</dbReference>
<feature type="binding site" evidence="4">
    <location>
        <position position="355"/>
    </location>
    <ligand>
        <name>Mg(2+)</name>
        <dbReference type="ChEBI" id="CHEBI:18420"/>
        <note>structural</note>
    </ligand>
</feature>
<evidence type="ECO:0000256" key="2">
    <source>
        <dbReference type="ARBA" id="ARBA00011881"/>
    </source>
</evidence>
<dbReference type="InterPro" id="IPR043006">
    <property type="entry name" value="AtzD/Barbiturase_RUB"/>
</dbReference>
<proteinExistence type="inferred from homology"/>
<feature type="binding site" evidence="4">
    <location>
        <position position="350"/>
    </location>
    <ligand>
        <name>Mg(2+)</name>
        <dbReference type="ChEBI" id="CHEBI:18420"/>
        <note>structural</note>
    </ligand>
</feature>
<organism evidence="5 6">
    <name type="scientific">Bradyrhizobium commune</name>
    <dbReference type="NCBI Taxonomy" id="83627"/>
    <lineage>
        <taxon>Bacteria</taxon>
        <taxon>Pseudomonadati</taxon>
        <taxon>Pseudomonadota</taxon>
        <taxon>Alphaproteobacteria</taxon>
        <taxon>Hyphomicrobiales</taxon>
        <taxon>Nitrobacteraceae</taxon>
        <taxon>Bradyrhizobium</taxon>
    </lineage>
</organism>
<dbReference type="EC" id="3.5.2.-" evidence="4"/>
<protein>
    <recommendedName>
        <fullName evidence="4">Cyclic amide hydrolase</fullName>
        <shortName evidence="4">CyAH</shortName>
        <ecNumber evidence="4">3.5.2.-</ecNumber>
    </recommendedName>
    <alternativeName>
        <fullName evidence="4">Ring-opening amidohydrolase</fullName>
    </alternativeName>
</protein>
<sequence>MRTARVFRLSMAHPGDLSELDELIVRGTIKASDVAAIIGKTEGNGGVNDFTRGYFTQTLMALLSKHLGKPAAQLIREIPCVLSGGTEGVMSPHYSVFCIPETDATPTGAARLAIGTAFSAPLAAENVGRRAHVESVAATVRQAIANAGIERLEDVHFVQVKCPCVTVARAAAAIAAGKTPLTNDPNKSMAFARAAGAFGVALGLGEIKAGDFTDASLLSDFAVQSPRASISSGVEVESNEVVVLGNSSHWAGDLRIAHRPMADALDIGAIVDVLADLGIAAAPQVSAADLTRISSILVKCEPDRRGNVRGHRHTMLDDTDINAQRHIRGAVAGLVAGVIGDGRIFVSGGAEHQGPDGGGLIAVIAAQSGGD</sequence>
<comment type="subunit">
    <text evidence="2 4">Homotetramer.</text>
</comment>
<feature type="region of interest" description="RU B" evidence="4">
    <location>
        <begin position="111"/>
        <end position="248"/>
    </location>
</feature>
<keyword evidence="4" id="KW-0460">Magnesium</keyword>
<feature type="binding site" evidence="4">
    <location>
        <begin position="231"/>
        <end position="232"/>
    </location>
    <ligand>
        <name>substrate</name>
    </ligand>
</feature>
<name>A0A7S9D175_9BRAD</name>
<comment type="caution">
    <text evidence="4">Lacks conserved residue(s) required for the propagation of feature annotation.</text>
</comment>
<evidence type="ECO:0000256" key="3">
    <source>
        <dbReference type="ARBA" id="ARBA00022801"/>
    </source>
</evidence>
<comment type="similarity">
    <text evidence="1 4">Belongs to the cyclic amide hydrolase (CyAH) family.</text>
</comment>
<dbReference type="Gene3D" id="3.30.1330.180">
    <property type="entry name" value="Cyanuric acid hydrolase/Barbiturase, RU B"/>
    <property type="match status" value="1"/>
</dbReference>
<dbReference type="InterPro" id="IPR014086">
    <property type="entry name" value="AtzD/Barbiturase"/>
</dbReference>
<reference evidence="5 6" key="1">
    <citation type="submission" date="2020-09" db="EMBL/GenBank/DDBJ databases">
        <title>Complete genomes of bradyrhizobia occurring on native shrubby legumes in Australia.</title>
        <authorList>
            <person name="Lafay B."/>
        </authorList>
    </citation>
    <scope>NUCLEOTIDE SEQUENCE [LARGE SCALE GENOMIC DNA]</scope>
    <source>
        <strain evidence="5 6">BDV5040</strain>
    </source>
</reference>
<evidence type="ECO:0000313" key="5">
    <source>
        <dbReference type="EMBL" id="QPF89307.1"/>
    </source>
</evidence>
<keyword evidence="3 4" id="KW-0378">Hydrolase</keyword>
<feature type="binding site" evidence="4">
    <location>
        <position position="193"/>
    </location>
    <ligand>
        <name>substrate</name>
    </ligand>
</feature>
<feature type="binding site" evidence="4">
    <location>
        <position position="353"/>
    </location>
    <ligand>
        <name>Mg(2+)</name>
        <dbReference type="ChEBI" id="CHEBI:18420"/>
        <note>structural</note>
    </ligand>
</feature>
<dbReference type="NCBIfam" id="TIGR02714">
    <property type="entry name" value="amido_AtzD_TrzD"/>
    <property type="match status" value="1"/>
</dbReference>
<dbReference type="RefSeq" id="WP_195798846.1">
    <property type="nucleotide sequence ID" value="NZ_CP061379.1"/>
</dbReference>
<comment type="function">
    <text evidence="4">Cyclic amide hydrolase of unknown substrate specificity. Catalyzes the hydrolytic ring-opening of a cyclic amide. Does not act on cyanuric acid nor barbituric acid.</text>
</comment>
<feature type="binding site" evidence="4">
    <location>
        <position position="52"/>
    </location>
    <ligand>
        <name>substrate</name>
    </ligand>
</feature>
<gene>
    <name evidence="5" type="ORF">IC761_22630</name>
</gene>
<dbReference type="InterPro" id="IPR043007">
    <property type="entry name" value="AtzD/Barbiturase_RUC"/>
</dbReference>